<feature type="compositionally biased region" description="Polar residues" evidence="1">
    <location>
        <begin position="345"/>
        <end position="358"/>
    </location>
</feature>
<reference evidence="2" key="1">
    <citation type="submission" date="2022-08" db="UniProtKB">
        <authorList>
            <consortium name="EnsemblMetazoa"/>
        </authorList>
    </citation>
    <scope>IDENTIFICATION</scope>
    <source>
        <strain evidence="2">05x7-T-G4-1.051#20</strain>
    </source>
</reference>
<evidence type="ECO:0000313" key="3">
    <source>
        <dbReference type="Proteomes" id="UP000005408"/>
    </source>
</evidence>
<organism evidence="2 3">
    <name type="scientific">Magallana gigas</name>
    <name type="common">Pacific oyster</name>
    <name type="synonym">Crassostrea gigas</name>
    <dbReference type="NCBI Taxonomy" id="29159"/>
    <lineage>
        <taxon>Eukaryota</taxon>
        <taxon>Metazoa</taxon>
        <taxon>Spiralia</taxon>
        <taxon>Lophotrochozoa</taxon>
        <taxon>Mollusca</taxon>
        <taxon>Bivalvia</taxon>
        <taxon>Autobranchia</taxon>
        <taxon>Pteriomorphia</taxon>
        <taxon>Ostreida</taxon>
        <taxon>Ostreoidea</taxon>
        <taxon>Ostreidae</taxon>
        <taxon>Magallana</taxon>
    </lineage>
</organism>
<dbReference type="EnsemblMetazoa" id="G35173.5">
    <property type="protein sequence ID" value="G35173.5:cds"/>
    <property type="gene ID" value="G35173"/>
</dbReference>
<dbReference type="AlphaFoldDB" id="A0A8W8MUT9"/>
<evidence type="ECO:0000313" key="2">
    <source>
        <dbReference type="EnsemblMetazoa" id="G35173.5:cds"/>
    </source>
</evidence>
<sequence>MPLMGTTVTGYSIMTRRSKTGAGGPYCWSEPQAIKILHNVKFGKHRPLPKRKEDAEKENYKRQNDICRTDNYHGFLYRLEDDSKLLPIYDLNGYLSGIQAIIPSDMKGYNSFNESIELPPHEIMPPVLVGKSDIQTYTITAYFKHPQLLCSPTYLSNVPTGKGLYIQTGYDPIKHHEQIPLEAKNLSSLWKKALCLTTMGTHYFYNVSRDMQCERLYPVFLMYDSEGQLAAFGWSFQGEPYEGPNSIVSWYQIRPETFYFIFDVNQLPPCMLNPNFRVFGVHIWLQNHNKTNMRCNPPSTPAPQPRTTVTYKEPHSGSGAGPNEDKLGFEQSDKDQIVKNRRSDNIQPPLSNKKSGTNSAVPNSLNKCLFLFVFVLRTILSQFSVQNV</sequence>
<keyword evidence="3" id="KW-1185">Reference proteome</keyword>
<evidence type="ECO:0000256" key="1">
    <source>
        <dbReference type="SAM" id="MobiDB-lite"/>
    </source>
</evidence>
<feature type="region of interest" description="Disordered" evidence="1">
    <location>
        <begin position="292"/>
        <end position="330"/>
    </location>
</feature>
<feature type="region of interest" description="Disordered" evidence="1">
    <location>
        <begin position="339"/>
        <end position="358"/>
    </location>
</feature>
<name>A0A8W8MUT9_MAGGI</name>
<dbReference type="Proteomes" id="UP000005408">
    <property type="component" value="Unassembled WGS sequence"/>
</dbReference>
<accession>A0A8W8MUT9</accession>
<proteinExistence type="predicted"/>
<protein>
    <submittedName>
        <fullName evidence="2">Uncharacterized protein</fullName>
    </submittedName>
</protein>